<evidence type="ECO:0000256" key="12">
    <source>
        <dbReference type="ARBA" id="ARBA00022840"/>
    </source>
</evidence>
<evidence type="ECO:0000256" key="14">
    <source>
        <dbReference type="ARBA" id="ARBA00023136"/>
    </source>
</evidence>
<keyword evidence="11 21" id="KW-0418">Kinase</keyword>
<dbReference type="InterPro" id="IPR011009">
    <property type="entry name" value="Kinase-like_dom_sf"/>
</dbReference>
<dbReference type="GO" id="GO:0005524">
    <property type="term" value="F:ATP binding"/>
    <property type="evidence" value="ECO:0007669"/>
    <property type="project" value="UniProtKB-UniRule"/>
</dbReference>
<evidence type="ECO:0000256" key="4">
    <source>
        <dbReference type="ARBA" id="ARBA00012513"/>
    </source>
</evidence>
<dbReference type="InterPro" id="IPR013320">
    <property type="entry name" value="ConA-like_dom_sf"/>
</dbReference>
<dbReference type="SUPFAM" id="SSF49899">
    <property type="entry name" value="Concanavalin A-like lectins/glucanases"/>
    <property type="match status" value="1"/>
</dbReference>
<keyword evidence="7 18" id="KW-0812">Transmembrane</keyword>
<dbReference type="Pfam" id="PF00069">
    <property type="entry name" value="Pkinase"/>
    <property type="match status" value="1"/>
</dbReference>
<keyword evidence="22" id="KW-1185">Reference proteome</keyword>
<keyword evidence="13 18" id="KW-1133">Transmembrane helix</keyword>
<dbReference type="Pfam" id="PF00139">
    <property type="entry name" value="Lectin_legB"/>
    <property type="match status" value="1"/>
</dbReference>
<dbReference type="InterPro" id="IPR008271">
    <property type="entry name" value="Ser/Thr_kinase_AS"/>
</dbReference>
<keyword evidence="8 19" id="KW-0732">Signal</keyword>
<dbReference type="InterPro" id="IPR000719">
    <property type="entry name" value="Prot_kinase_dom"/>
</dbReference>
<keyword evidence="10 17" id="KW-0547">Nucleotide-binding</keyword>
<dbReference type="Gene3D" id="2.60.120.200">
    <property type="match status" value="1"/>
</dbReference>
<sequence length="528" mass="58356">MGSHVRSSLFPLFLLLTSLLSTQAPAKNTSFDFTSFSFLNLTLLGDSYLRNRSVGLTRETIVPSSSSGTAICNLPIQFYDPRENISASFSTKFSFSITNPNPESYGDGLTFFMSPGNGTLGSTGGYLGLFNSISAINNVSIISIEFDTRLDAGFNDSSDNHVGFDINSPISVKAEDLSPHGIELKSGNLITAWIDYHNDESMLKIWLGNSSDKPENPVMFMKYDLSKHFLEYMYVGFSAATEGSTEVHTIEGWSFQTFGFTTPNLSSHVPYNMSDSSWSKIPTIPVTGPQGSSHKKLSLSLAIIGPVALSTAFVMFVWISVTKWMELKASKEGLKSDLLKGPRKFRYRELSSATRGFHRSRIVGNGAFGMVYKAVHPGSGITYAVKRSKQAQQSQKEFIAELSIIACLRHKNLVQLEGWCTEKDELLLVYEFMPNGSLDKALYCRPESMLKWSQRYNVATGIASVLTYLHQGCEQQVIHRDIKTSNIMLDANFNPRLGDFGLARLHPEACNEKGSSDSQLRGRAHSCA</sequence>
<organism evidence="21 22">
    <name type="scientific">Cocos nucifera</name>
    <name type="common">Coconut palm</name>
    <dbReference type="NCBI Taxonomy" id="13894"/>
    <lineage>
        <taxon>Eukaryota</taxon>
        <taxon>Viridiplantae</taxon>
        <taxon>Streptophyta</taxon>
        <taxon>Embryophyta</taxon>
        <taxon>Tracheophyta</taxon>
        <taxon>Spermatophyta</taxon>
        <taxon>Magnoliopsida</taxon>
        <taxon>Liliopsida</taxon>
        <taxon>Arecaceae</taxon>
        <taxon>Arecoideae</taxon>
        <taxon>Cocoseae</taxon>
        <taxon>Attaleinae</taxon>
        <taxon>Cocos</taxon>
    </lineage>
</organism>
<dbReference type="InterPro" id="IPR050528">
    <property type="entry name" value="L-type_Lectin-RKs"/>
</dbReference>
<dbReference type="EMBL" id="CM017872">
    <property type="protein sequence ID" value="KAG1327440.1"/>
    <property type="molecule type" value="Genomic_DNA"/>
</dbReference>
<dbReference type="OrthoDB" id="2019747at2759"/>
<evidence type="ECO:0000313" key="22">
    <source>
        <dbReference type="Proteomes" id="UP000797356"/>
    </source>
</evidence>
<evidence type="ECO:0000256" key="11">
    <source>
        <dbReference type="ARBA" id="ARBA00022777"/>
    </source>
</evidence>
<name>A0A8K0HWE3_COCNU</name>
<gene>
    <name evidence="21" type="ORF">COCNU_01G013740</name>
</gene>
<keyword evidence="14 18" id="KW-0472">Membrane</keyword>
<evidence type="ECO:0000256" key="5">
    <source>
        <dbReference type="ARBA" id="ARBA00022527"/>
    </source>
</evidence>
<comment type="catalytic activity">
    <reaction evidence="15">
        <text>L-threonyl-[protein] + ATP = O-phospho-L-threonyl-[protein] + ADP + H(+)</text>
        <dbReference type="Rhea" id="RHEA:46608"/>
        <dbReference type="Rhea" id="RHEA-COMP:11060"/>
        <dbReference type="Rhea" id="RHEA-COMP:11605"/>
        <dbReference type="ChEBI" id="CHEBI:15378"/>
        <dbReference type="ChEBI" id="CHEBI:30013"/>
        <dbReference type="ChEBI" id="CHEBI:30616"/>
        <dbReference type="ChEBI" id="CHEBI:61977"/>
        <dbReference type="ChEBI" id="CHEBI:456216"/>
        <dbReference type="EC" id="2.7.11.1"/>
    </reaction>
</comment>
<dbReference type="PROSITE" id="PS00108">
    <property type="entry name" value="PROTEIN_KINASE_ST"/>
    <property type="match status" value="1"/>
</dbReference>
<feature type="chain" id="PRO_5035426589" description="non-specific serine/threonine protein kinase" evidence="19">
    <location>
        <begin position="27"/>
        <end position="528"/>
    </location>
</feature>
<feature type="signal peptide" evidence="19">
    <location>
        <begin position="1"/>
        <end position="26"/>
    </location>
</feature>
<feature type="binding site" evidence="17">
    <location>
        <position position="386"/>
    </location>
    <ligand>
        <name>ATP</name>
        <dbReference type="ChEBI" id="CHEBI:30616"/>
    </ligand>
</feature>
<comment type="subcellular location">
    <subcellularLocation>
        <location evidence="1">Membrane</location>
        <topology evidence="1">Single-pass type I membrane protein</topology>
    </subcellularLocation>
</comment>
<dbReference type="Proteomes" id="UP000797356">
    <property type="component" value="Chromosome 1"/>
</dbReference>
<dbReference type="AlphaFoldDB" id="A0A8K0HWE3"/>
<evidence type="ECO:0000256" key="3">
    <source>
        <dbReference type="ARBA" id="ARBA00010217"/>
    </source>
</evidence>
<evidence type="ECO:0000256" key="1">
    <source>
        <dbReference type="ARBA" id="ARBA00004479"/>
    </source>
</evidence>
<keyword evidence="5" id="KW-0723">Serine/threonine-protein kinase</keyword>
<evidence type="ECO:0000313" key="21">
    <source>
        <dbReference type="EMBL" id="KAG1327440.1"/>
    </source>
</evidence>
<evidence type="ECO:0000256" key="10">
    <source>
        <dbReference type="ARBA" id="ARBA00022741"/>
    </source>
</evidence>
<evidence type="ECO:0000256" key="15">
    <source>
        <dbReference type="ARBA" id="ARBA00047899"/>
    </source>
</evidence>
<dbReference type="CDD" id="cd06899">
    <property type="entry name" value="lectin_legume_LecRK_Arcelin_ConA"/>
    <property type="match status" value="1"/>
</dbReference>
<dbReference type="EC" id="2.7.11.1" evidence="4"/>
<dbReference type="PANTHER" id="PTHR27007">
    <property type="match status" value="1"/>
</dbReference>
<evidence type="ECO:0000256" key="8">
    <source>
        <dbReference type="ARBA" id="ARBA00022729"/>
    </source>
</evidence>
<protein>
    <recommendedName>
        <fullName evidence="4">non-specific serine/threonine protein kinase</fullName>
        <ecNumber evidence="4">2.7.11.1</ecNumber>
    </recommendedName>
</protein>
<evidence type="ECO:0000256" key="16">
    <source>
        <dbReference type="ARBA" id="ARBA00048679"/>
    </source>
</evidence>
<dbReference type="PROSITE" id="PS00107">
    <property type="entry name" value="PROTEIN_KINASE_ATP"/>
    <property type="match status" value="1"/>
</dbReference>
<evidence type="ECO:0000256" key="6">
    <source>
        <dbReference type="ARBA" id="ARBA00022679"/>
    </source>
</evidence>
<evidence type="ECO:0000256" key="7">
    <source>
        <dbReference type="ARBA" id="ARBA00022692"/>
    </source>
</evidence>
<dbReference type="PROSITE" id="PS50011">
    <property type="entry name" value="PROTEIN_KINASE_DOM"/>
    <property type="match status" value="1"/>
</dbReference>
<feature type="domain" description="Protein kinase" evidence="20">
    <location>
        <begin position="357"/>
        <end position="528"/>
    </location>
</feature>
<keyword evidence="6" id="KW-0808">Transferase</keyword>
<evidence type="ECO:0000256" key="19">
    <source>
        <dbReference type="SAM" id="SignalP"/>
    </source>
</evidence>
<dbReference type="GO" id="GO:0004674">
    <property type="term" value="F:protein serine/threonine kinase activity"/>
    <property type="evidence" value="ECO:0007669"/>
    <property type="project" value="UniProtKB-KW"/>
</dbReference>
<dbReference type="SMART" id="SM00220">
    <property type="entry name" value="S_TKc"/>
    <property type="match status" value="1"/>
</dbReference>
<dbReference type="Gene3D" id="1.10.510.10">
    <property type="entry name" value="Transferase(Phosphotransferase) domain 1"/>
    <property type="match status" value="1"/>
</dbReference>
<dbReference type="GO" id="GO:0016020">
    <property type="term" value="C:membrane"/>
    <property type="evidence" value="ECO:0007669"/>
    <property type="project" value="UniProtKB-SubCell"/>
</dbReference>
<dbReference type="InterPro" id="IPR001220">
    <property type="entry name" value="Legume_lectin_dom"/>
</dbReference>
<keyword evidence="12 17" id="KW-0067">ATP-binding</keyword>
<evidence type="ECO:0000256" key="2">
    <source>
        <dbReference type="ARBA" id="ARBA00008536"/>
    </source>
</evidence>
<evidence type="ECO:0000256" key="9">
    <source>
        <dbReference type="ARBA" id="ARBA00022734"/>
    </source>
</evidence>
<dbReference type="GO" id="GO:0030246">
    <property type="term" value="F:carbohydrate binding"/>
    <property type="evidence" value="ECO:0007669"/>
    <property type="project" value="UniProtKB-KW"/>
</dbReference>
<reference evidence="21" key="1">
    <citation type="journal article" date="2017" name="Gigascience">
        <title>The genome draft of coconut (Cocos nucifera).</title>
        <authorList>
            <person name="Xiao Y."/>
            <person name="Xu P."/>
            <person name="Fan H."/>
            <person name="Baudouin L."/>
            <person name="Xia W."/>
            <person name="Bocs S."/>
            <person name="Xu J."/>
            <person name="Li Q."/>
            <person name="Guo A."/>
            <person name="Zhou L."/>
            <person name="Li J."/>
            <person name="Wu Y."/>
            <person name="Ma Z."/>
            <person name="Armero A."/>
            <person name="Issali A.E."/>
            <person name="Liu N."/>
            <person name="Peng M."/>
            <person name="Yang Y."/>
        </authorList>
    </citation>
    <scope>NUCLEOTIDE SEQUENCE</scope>
    <source>
        <tissue evidence="21">Spear leaf of Hainan Tall coconut</tissue>
    </source>
</reference>
<accession>A0A8K0HWE3</accession>
<evidence type="ECO:0000259" key="20">
    <source>
        <dbReference type="PROSITE" id="PS50011"/>
    </source>
</evidence>
<dbReference type="SUPFAM" id="SSF56112">
    <property type="entry name" value="Protein kinase-like (PK-like)"/>
    <property type="match status" value="1"/>
</dbReference>
<evidence type="ECO:0000256" key="17">
    <source>
        <dbReference type="PROSITE-ProRule" id="PRU10141"/>
    </source>
</evidence>
<comment type="catalytic activity">
    <reaction evidence="16">
        <text>L-seryl-[protein] + ATP = O-phospho-L-seryl-[protein] + ADP + H(+)</text>
        <dbReference type="Rhea" id="RHEA:17989"/>
        <dbReference type="Rhea" id="RHEA-COMP:9863"/>
        <dbReference type="Rhea" id="RHEA-COMP:11604"/>
        <dbReference type="ChEBI" id="CHEBI:15378"/>
        <dbReference type="ChEBI" id="CHEBI:29999"/>
        <dbReference type="ChEBI" id="CHEBI:30616"/>
        <dbReference type="ChEBI" id="CHEBI:83421"/>
        <dbReference type="ChEBI" id="CHEBI:456216"/>
        <dbReference type="EC" id="2.7.11.1"/>
    </reaction>
</comment>
<dbReference type="Gene3D" id="3.30.200.20">
    <property type="entry name" value="Phosphorylase Kinase, domain 1"/>
    <property type="match status" value="1"/>
</dbReference>
<dbReference type="InterPro" id="IPR017441">
    <property type="entry name" value="Protein_kinase_ATP_BS"/>
</dbReference>
<evidence type="ECO:0000256" key="13">
    <source>
        <dbReference type="ARBA" id="ARBA00022989"/>
    </source>
</evidence>
<keyword evidence="9" id="KW-0430">Lectin</keyword>
<comment type="similarity">
    <text evidence="3">In the C-terminal section; belongs to the protein kinase superfamily. Ser/Thr protein kinase family.</text>
</comment>
<reference evidence="21" key="2">
    <citation type="submission" date="2019-07" db="EMBL/GenBank/DDBJ databases">
        <authorList>
            <person name="Yang Y."/>
            <person name="Bocs S."/>
            <person name="Baudouin L."/>
        </authorList>
    </citation>
    <scope>NUCLEOTIDE SEQUENCE</scope>
    <source>
        <tissue evidence="21">Spear leaf of Hainan Tall coconut</tissue>
    </source>
</reference>
<comment type="caution">
    <text evidence="21">The sequence shown here is derived from an EMBL/GenBank/DDBJ whole genome shotgun (WGS) entry which is preliminary data.</text>
</comment>
<evidence type="ECO:0000256" key="18">
    <source>
        <dbReference type="SAM" id="Phobius"/>
    </source>
</evidence>
<dbReference type="FunFam" id="1.10.510.10:FF:001023">
    <property type="entry name" value="Os07g0541700 protein"/>
    <property type="match status" value="1"/>
</dbReference>
<feature type="transmembrane region" description="Helical" evidence="18">
    <location>
        <begin position="299"/>
        <end position="321"/>
    </location>
</feature>
<proteinExistence type="inferred from homology"/>
<comment type="similarity">
    <text evidence="2">In the N-terminal section; belongs to the leguminous lectin family.</text>
</comment>